<protein>
    <submittedName>
        <fullName evidence="2">Uncharacterized protein</fullName>
    </submittedName>
</protein>
<accession>A0A6C0ELC2</accession>
<evidence type="ECO:0000256" key="1">
    <source>
        <dbReference type="SAM" id="Phobius"/>
    </source>
</evidence>
<keyword evidence="1" id="KW-1133">Transmembrane helix</keyword>
<dbReference type="EMBL" id="MN738869">
    <property type="protein sequence ID" value="QHT29130.1"/>
    <property type="molecule type" value="Genomic_DNA"/>
</dbReference>
<organism evidence="2">
    <name type="scientific">viral metagenome</name>
    <dbReference type="NCBI Taxonomy" id="1070528"/>
    <lineage>
        <taxon>unclassified sequences</taxon>
        <taxon>metagenomes</taxon>
        <taxon>organismal metagenomes</taxon>
    </lineage>
</organism>
<name>A0A6C0ELC2_9ZZZZ</name>
<sequence>MYALYNIIIVILVIIVILYLLSIYKEDYSNFYKKNSDLDYISSRGKIPKKLYKSPLAPITNRKVDKIVIPGKYANKYNIPIPNFNDPPIKLRRKKKIDSPIKLGRKKKIDSPVKLGKKKIVNKSGKNMDSCVFIESLNKDRAVCPKNYSVYTGASIGSKNGVLSCNGKESAIKGAAAIAVIKKGKLTMISIINGGANYAKSPQIKIIGDGEGAKGYAVLKNKKVNKIILTNLGKNYKSTPIVKIAKPNLTTYCNLCCRNEL</sequence>
<reference evidence="2" key="1">
    <citation type="journal article" date="2020" name="Nature">
        <title>Giant virus diversity and host interactions through global metagenomics.</title>
        <authorList>
            <person name="Schulz F."/>
            <person name="Roux S."/>
            <person name="Paez-Espino D."/>
            <person name="Jungbluth S."/>
            <person name="Walsh D.A."/>
            <person name="Denef V.J."/>
            <person name="McMahon K.D."/>
            <person name="Konstantinidis K.T."/>
            <person name="Eloe-Fadrosh E.A."/>
            <person name="Kyrpides N.C."/>
            <person name="Woyke T."/>
        </authorList>
    </citation>
    <scope>NUCLEOTIDE SEQUENCE</scope>
    <source>
        <strain evidence="2">GVMAG-M-3300001351-8</strain>
    </source>
</reference>
<keyword evidence="1" id="KW-0472">Membrane</keyword>
<feature type="transmembrane region" description="Helical" evidence="1">
    <location>
        <begin position="6"/>
        <end position="24"/>
    </location>
</feature>
<dbReference type="AlphaFoldDB" id="A0A6C0ELC2"/>
<proteinExistence type="predicted"/>
<evidence type="ECO:0000313" key="2">
    <source>
        <dbReference type="EMBL" id="QHT29130.1"/>
    </source>
</evidence>
<keyword evidence="1" id="KW-0812">Transmembrane</keyword>